<sequence>MTTKVAASPFELGHRIRVRSTGSMRVWGLARRTGVVVGVRSHSGSGQTVRVAFRRAGRIGEVEIHSSHLAHRRINGHIVP</sequence>
<dbReference type="EMBL" id="LAZR01020200">
    <property type="protein sequence ID" value="KKL89749.1"/>
    <property type="molecule type" value="Genomic_DNA"/>
</dbReference>
<reference evidence="1" key="1">
    <citation type="journal article" date="2015" name="Nature">
        <title>Complex archaea that bridge the gap between prokaryotes and eukaryotes.</title>
        <authorList>
            <person name="Spang A."/>
            <person name="Saw J.H."/>
            <person name="Jorgensen S.L."/>
            <person name="Zaremba-Niedzwiedzka K."/>
            <person name="Martijn J."/>
            <person name="Lind A.E."/>
            <person name="van Eijk R."/>
            <person name="Schleper C."/>
            <person name="Guy L."/>
            <person name="Ettema T.J."/>
        </authorList>
    </citation>
    <scope>NUCLEOTIDE SEQUENCE</scope>
</reference>
<name>A0A0F9FTG4_9ZZZZ</name>
<accession>A0A0F9FTG4</accession>
<gene>
    <name evidence="1" type="ORF">LCGC14_1911550</name>
</gene>
<organism evidence="1">
    <name type="scientific">marine sediment metagenome</name>
    <dbReference type="NCBI Taxonomy" id="412755"/>
    <lineage>
        <taxon>unclassified sequences</taxon>
        <taxon>metagenomes</taxon>
        <taxon>ecological metagenomes</taxon>
    </lineage>
</organism>
<protein>
    <submittedName>
        <fullName evidence="1">Uncharacterized protein</fullName>
    </submittedName>
</protein>
<proteinExistence type="predicted"/>
<evidence type="ECO:0000313" key="1">
    <source>
        <dbReference type="EMBL" id="KKL89749.1"/>
    </source>
</evidence>
<dbReference type="AlphaFoldDB" id="A0A0F9FTG4"/>
<comment type="caution">
    <text evidence="1">The sequence shown here is derived from an EMBL/GenBank/DDBJ whole genome shotgun (WGS) entry which is preliminary data.</text>
</comment>